<proteinExistence type="predicted"/>
<organism evidence="6 7">
    <name type="scientific">Microscilla marina ATCC 23134</name>
    <dbReference type="NCBI Taxonomy" id="313606"/>
    <lineage>
        <taxon>Bacteria</taxon>
        <taxon>Pseudomonadati</taxon>
        <taxon>Bacteroidota</taxon>
        <taxon>Cytophagia</taxon>
        <taxon>Cytophagales</taxon>
        <taxon>Microscillaceae</taxon>
        <taxon>Microscilla</taxon>
    </lineage>
</organism>
<dbReference type="GO" id="GO:0015562">
    <property type="term" value="F:efflux transmembrane transporter activity"/>
    <property type="evidence" value="ECO:0007669"/>
    <property type="project" value="TreeGrafter"/>
</dbReference>
<dbReference type="InterPro" id="IPR058982">
    <property type="entry name" value="Beta-barrel_AprE"/>
</dbReference>
<comment type="caution">
    <text evidence="6">The sequence shown here is derived from an EMBL/GenBank/DDBJ whole genome shotgun (WGS) entry which is preliminary data.</text>
</comment>
<keyword evidence="1" id="KW-0813">Transport</keyword>
<feature type="domain" description="AprE-like beta-barrel" evidence="5">
    <location>
        <begin position="228"/>
        <end position="320"/>
    </location>
</feature>
<feature type="region of interest" description="Disordered" evidence="2">
    <location>
        <begin position="337"/>
        <end position="366"/>
    </location>
</feature>
<dbReference type="Pfam" id="PF25917">
    <property type="entry name" value="BSH_RND"/>
    <property type="match status" value="1"/>
</dbReference>
<name>A1ZFV0_MICM2</name>
<sequence length="439" mass="48328">MLIVAGIFVARSAGLIGKKKLTQVFTAKAKKVTIIEQVSASGKIQPEIEVKISPDVSGEIMEVLVEEGDSVVKGQLLLKIRPDNLQAALDNSQAILNSRKASTAQAEAAYYQRKAEYGRLKLEFERSKKLYEQKVISEADFQLAEANFNVAKQQLTSAKQNIEATKFNAQSAAANVTQNLDNLSRTSVFSPVNGTISKLNVEKGEKVVGTAQMAGTEMLRIANLNNMEVQVDVNENDIVRVELKDTAVIEVDAYISQNKKFKGVVTEIANTANPTTSPDAVTEFKVKVRILQESYQDLLNKKRKMAPFRPGMTASVEIRTNTKNNVLSVPLAAVTTRVPGSDKKKKGRRGRGKPNNAAKDNAKKKKSVPQEVVFVYDANTKKVSKRKVKTGISDFENIEILKGLKEGDEVVTGPFAIISKRLKDKEQVKKTDKDSMNKE</sequence>
<dbReference type="Gene3D" id="2.40.420.20">
    <property type="match status" value="1"/>
</dbReference>
<dbReference type="EMBL" id="AAWS01000005">
    <property type="protein sequence ID" value="EAY30874.1"/>
    <property type="molecule type" value="Genomic_DNA"/>
</dbReference>
<dbReference type="Pfam" id="PF26002">
    <property type="entry name" value="Beta-barrel_AprE"/>
    <property type="match status" value="1"/>
</dbReference>
<evidence type="ECO:0000313" key="7">
    <source>
        <dbReference type="Proteomes" id="UP000004095"/>
    </source>
</evidence>
<dbReference type="eggNOG" id="COG1566">
    <property type="taxonomic scope" value="Bacteria"/>
</dbReference>
<evidence type="ECO:0000256" key="2">
    <source>
        <dbReference type="SAM" id="MobiDB-lite"/>
    </source>
</evidence>
<dbReference type="Proteomes" id="UP000004095">
    <property type="component" value="Unassembled WGS sequence"/>
</dbReference>
<dbReference type="Gene3D" id="2.40.50.100">
    <property type="match status" value="1"/>
</dbReference>
<dbReference type="AlphaFoldDB" id="A1ZFV0"/>
<dbReference type="GO" id="GO:1990281">
    <property type="term" value="C:efflux pump complex"/>
    <property type="evidence" value="ECO:0007669"/>
    <property type="project" value="TreeGrafter"/>
</dbReference>
<protein>
    <submittedName>
        <fullName evidence="6">Secretion protein HlyD</fullName>
    </submittedName>
</protein>
<feature type="compositionally biased region" description="Basic residues" evidence="2">
    <location>
        <begin position="343"/>
        <end position="352"/>
    </location>
</feature>
<evidence type="ECO:0000313" key="6">
    <source>
        <dbReference type="EMBL" id="EAY30874.1"/>
    </source>
</evidence>
<dbReference type="Gene3D" id="1.10.287.470">
    <property type="entry name" value="Helix hairpin bin"/>
    <property type="match status" value="1"/>
</dbReference>
<keyword evidence="7" id="KW-1185">Reference proteome</keyword>
<dbReference type="PANTHER" id="PTHR30469:SF33">
    <property type="entry name" value="SLR1207 PROTEIN"/>
    <property type="match status" value="1"/>
</dbReference>
<accession>A1ZFV0</accession>
<evidence type="ECO:0000259" key="5">
    <source>
        <dbReference type="Pfam" id="PF26002"/>
    </source>
</evidence>
<dbReference type="Pfam" id="PF25967">
    <property type="entry name" value="RND-MFP_C"/>
    <property type="match status" value="1"/>
</dbReference>
<evidence type="ECO:0000256" key="1">
    <source>
        <dbReference type="ARBA" id="ARBA00022448"/>
    </source>
</evidence>
<dbReference type="SUPFAM" id="SSF111369">
    <property type="entry name" value="HlyD-like secretion proteins"/>
    <property type="match status" value="2"/>
</dbReference>
<feature type="domain" description="Multidrug resistance protein MdtA-like barrel-sandwich hybrid" evidence="3">
    <location>
        <begin position="50"/>
        <end position="209"/>
    </location>
</feature>
<gene>
    <name evidence="6" type="ORF">M23134_01198</name>
</gene>
<evidence type="ECO:0000259" key="4">
    <source>
        <dbReference type="Pfam" id="PF25967"/>
    </source>
</evidence>
<feature type="domain" description="Multidrug resistance protein MdtA-like C-terminal permuted SH3" evidence="4">
    <location>
        <begin position="380"/>
        <end position="413"/>
    </location>
</feature>
<evidence type="ECO:0000259" key="3">
    <source>
        <dbReference type="Pfam" id="PF25917"/>
    </source>
</evidence>
<dbReference type="Gene3D" id="2.40.30.170">
    <property type="match status" value="1"/>
</dbReference>
<dbReference type="InterPro" id="IPR058627">
    <property type="entry name" value="MdtA-like_C"/>
</dbReference>
<dbReference type="InterPro" id="IPR058625">
    <property type="entry name" value="MdtA-like_BSH"/>
</dbReference>
<reference evidence="6 7" key="1">
    <citation type="submission" date="2007-01" db="EMBL/GenBank/DDBJ databases">
        <authorList>
            <person name="Haygood M."/>
            <person name="Podell S."/>
            <person name="Anderson C."/>
            <person name="Hopkinson B."/>
            <person name="Roe K."/>
            <person name="Barbeau K."/>
            <person name="Gaasterland T."/>
            <person name="Ferriera S."/>
            <person name="Johnson J."/>
            <person name="Kravitz S."/>
            <person name="Beeson K."/>
            <person name="Sutton G."/>
            <person name="Rogers Y.-H."/>
            <person name="Friedman R."/>
            <person name="Frazier M."/>
            <person name="Venter J.C."/>
        </authorList>
    </citation>
    <scope>NUCLEOTIDE SEQUENCE [LARGE SCALE GENOMIC DNA]</scope>
    <source>
        <strain evidence="6 7">ATCC 23134</strain>
    </source>
</reference>
<dbReference type="PANTHER" id="PTHR30469">
    <property type="entry name" value="MULTIDRUG RESISTANCE PROTEIN MDTA"/>
    <property type="match status" value="1"/>
</dbReference>